<gene>
    <name evidence="2" type="ORF">UCREL1_2315</name>
</gene>
<dbReference type="AlphaFoldDB" id="M7TL46"/>
<protein>
    <submittedName>
        <fullName evidence="2">Putative 2og-fe oxygenase superfamily protein</fullName>
    </submittedName>
</protein>
<dbReference type="Proteomes" id="UP000012174">
    <property type="component" value="Unassembled WGS sequence"/>
</dbReference>
<evidence type="ECO:0000313" key="3">
    <source>
        <dbReference type="Proteomes" id="UP000012174"/>
    </source>
</evidence>
<evidence type="ECO:0000256" key="1">
    <source>
        <dbReference type="SAM" id="MobiDB-lite"/>
    </source>
</evidence>
<feature type="compositionally biased region" description="Basic and acidic residues" evidence="1">
    <location>
        <begin position="639"/>
        <end position="707"/>
    </location>
</feature>
<dbReference type="EMBL" id="KB705805">
    <property type="protein sequence ID" value="EMR70646.1"/>
    <property type="molecule type" value="Genomic_DNA"/>
</dbReference>
<feature type="region of interest" description="Disordered" evidence="1">
    <location>
        <begin position="620"/>
        <end position="729"/>
    </location>
</feature>
<dbReference type="KEGG" id="ela:UCREL1_2315"/>
<feature type="compositionally biased region" description="Polar residues" evidence="1">
    <location>
        <begin position="716"/>
        <end position="725"/>
    </location>
</feature>
<feature type="compositionally biased region" description="Acidic residues" evidence="1">
    <location>
        <begin position="63"/>
        <end position="82"/>
    </location>
</feature>
<name>M7TL46_EUTLA</name>
<reference evidence="3" key="1">
    <citation type="journal article" date="2013" name="Genome Announc.">
        <title>Draft genome sequence of the grapevine dieback fungus Eutypa lata UCR-EL1.</title>
        <authorList>
            <person name="Blanco-Ulate B."/>
            <person name="Rolshausen P.E."/>
            <person name="Cantu D."/>
        </authorList>
    </citation>
    <scope>NUCLEOTIDE SEQUENCE [LARGE SCALE GENOMIC DNA]</scope>
    <source>
        <strain evidence="3">UCR-EL1</strain>
    </source>
</reference>
<sequence length="834" mass="96516">MYQDHNATPDTEKLRTALQRWQSHLIEPGEQLQDKRPFNAVRSVAEELGFDVFFAETTKTAEQEDEYYDEDEDEDEEKEQEDNEAKSARWDARIEIDLLWDLDGNFVAGPTEFNPVELDQENELGECFLGPPEDEYVDRTTWAVLVIMPRQMTADFLWRFARGEDKAATSNASKLLSRILRRVLETKDDLRWYEILRGLCSRFLDSRRKPIPDKYVVDIFRVSCDFQDQELFDIACRSIGEGFALDHLAWISDNLPTEGPILEVAEKSLPKVILSLENLAGQLQAVRFLSKGAGKPHLDSLISSVIDQCIEHLQTQRRASDGSSLVELALEYREVEWLHQTRDIRNVPFAIGFVERLFENPDRLPIEDRNRVCKIVIPELLDAFDIKSFSISDPLFEFSIIEPMPMPLVNPEALARFSVRLIKEGRRDMFDKLIAKLTNQVTEAHPRDLALLYIPFIRTLVEILEKAGLPLTLVTYQHIFRTVFTTLLDRWVGKEPPQPSDLRVKPVACRCEDCKHLNAFLTNPSQLEYVFRGTMERFHHLDIELRTYGIPCKHEVVHLTACNRVALCKEFHEYDGAKEGWERRKLLAEREVNRFSQAKLKTFLGENDYHRIIAMEGYMAPDTPDRTPPTEYHSPHASCENKEKFRVQAAEREKQAPERKNQAERERQAAKRRRQAEWEKQATERKRQAEREKQAVERKKQAEKEKWAAGYEKQQAKASRNQPVTAYQPPPVSAQLEQFNTQPRLAPAPSWSPRQIQQPPMEIQAAEYEKQRAAAIWGQPISTYRPPLAPVQFGQSNAQTHLAPAWSPYQVQQPTGGTKRRCEGETEVSQKSRR</sequence>
<feature type="region of interest" description="Disordered" evidence="1">
    <location>
        <begin position="804"/>
        <end position="834"/>
    </location>
</feature>
<keyword evidence="3" id="KW-1185">Reference proteome</keyword>
<dbReference type="OrthoDB" id="4693265at2759"/>
<feature type="compositionally biased region" description="Basic and acidic residues" evidence="1">
    <location>
        <begin position="820"/>
        <end position="834"/>
    </location>
</feature>
<accession>M7TL46</accession>
<dbReference type="HOGENOM" id="CLU_340401_0_0_1"/>
<proteinExistence type="predicted"/>
<feature type="region of interest" description="Disordered" evidence="1">
    <location>
        <begin position="61"/>
        <end position="87"/>
    </location>
</feature>
<evidence type="ECO:0000313" key="2">
    <source>
        <dbReference type="EMBL" id="EMR70646.1"/>
    </source>
</evidence>
<dbReference type="eggNOG" id="ENOG502T61D">
    <property type="taxonomic scope" value="Eukaryota"/>
</dbReference>
<organism evidence="2 3">
    <name type="scientific">Eutypa lata (strain UCR-EL1)</name>
    <name type="common">Grapevine dieback disease fungus</name>
    <name type="synonym">Eutypa armeniacae</name>
    <dbReference type="NCBI Taxonomy" id="1287681"/>
    <lineage>
        <taxon>Eukaryota</taxon>
        <taxon>Fungi</taxon>
        <taxon>Dikarya</taxon>
        <taxon>Ascomycota</taxon>
        <taxon>Pezizomycotina</taxon>
        <taxon>Sordariomycetes</taxon>
        <taxon>Xylariomycetidae</taxon>
        <taxon>Xylariales</taxon>
        <taxon>Diatrypaceae</taxon>
        <taxon>Eutypa</taxon>
    </lineage>
</organism>